<evidence type="ECO:0000313" key="1">
    <source>
        <dbReference type="EMBL" id="MBK1871034.1"/>
    </source>
</evidence>
<dbReference type="Proteomes" id="UP000616151">
    <property type="component" value="Unassembled WGS sequence"/>
</dbReference>
<protein>
    <submittedName>
        <fullName evidence="1">Double-strand break repair protein AddB</fullName>
    </submittedName>
</protein>
<organism evidence="1 2">
    <name type="scientific">Taklimakanibacter albus</name>
    <dbReference type="NCBI Taxonomy" id="2800327"/>
    <lineage>
        <taxon>Bacteria</taxon>
        <taxon>Pseudomonadati</taxon>
        <taxon>Pseudomonadota</taxon>
        <taxon>Alphaproteobacteria</taxon>
        <taxon>Hyphomicrobiales</taxon>
        <taxon>Aestuariivirgaceae</taxon>
        <taxon>Taklimakanibacter</taxon>
    </lineage>
</organism>
<sequence length="999" mass="109883">MTLRLFNIPPDVAFLPALTRAILAGNFPADLPPPTLADLPRWTILLPTRRAVRSLQQSFLTVAGRDAMLLPRIRPIGDVEEDLLAPGDAAPDDDLLAPAITALEREALLIRLIDEWVVAYPDERLSREIAGSPSQAIALAESLSELVDTFETEEADLQKLSDLFAADLAEHRTSILGFLAIIRERLPEELTRLRLLGPMERRSHLLRLEAKRLADLQPESPIIAAGSTGSIPAAAELLKVIAGLPNGAVVLPGLDQTMSEESWQHVGPQHPQFGLKRLLESWHQAREDVLPLPGIETVRRNPSRPWLASEIMRPTAAAGGWRDALFAGRAEIARGMDGVSLVELADHHQEAQAIAIILREALETPGKTAALVTPDRDLARRVVSALKRWGVEIDDSAGVALIRRPLGSLLSALIDYRLSGFAIHEFAKLLHHPLATFGQTPELARKAAGIIDLALMRSGRDQLPPETMVEALVKARREAEKDSHALMALRRLGEADWALARDHALAVSAALATLAENEEATLAGHAGRFIAALERIADKDSDAPAADAIDLIVQSFTAAERFLPACGMERAALFLAGWLRRLPVRLPLHHPRLAILGLLEARLIDPDVVVMGGLTEASWPAQPDPGPWINRPMRESLGLTPPERSIGLTAHDFAQGFGAPQVVLTWSKRVKDQPAVASRWILRLKMILEATTTAFDDGAHWRRWARSFDSAEGDRRVVMPRPRPPVDARPRNLSITQVEKLMRDPYRIYAEKILGLQPLPPIGAAADLGLRGNLIHETLNRFSVAYPTILPLLAEDELIQIGSDVFAPHMADADVAGFWWPRFLRIVPWFIAEERQLRRGLLRIHAEVGAAHQFDGFTLTGRADRIDILTSGKARLIDYKTGRIPTGAQVKAGLAPQLTLEAALVAHGAFRGVEPVETDALLYIKLSGGAPPGLLVPINDLEVMEKAEEHLEKFKTLMRAYDDVTHGYLPRAAMEKEQDTSPFDHLSRWREWSIAEDAS</sequence>
<gene>
    <name evidence="1" type="primary">addB</name>
    <name evidence="1" type="ORF">JHL16_32005</name>
</gene>
<proteinExistence type="predicted"/>
<name>A0ACC5REA0_9HYPH</name>
<accession>A0ACC5REA0</accession>
<comment type="caution">
    <text evidence="1">The sequence shown here is derived from an EMBL/GenBank/DDBJ whole genome shotgun (WGS) entry which is preliminary data.</text>
</comment>
<evidence type="ECO:0000313" key="2">
    <source>
        <dbReference type="Proteomes" id="UP000616151"/>
    </source>
</evidence>
<dbReference type="EMBL" id="JAENHL010000008">
    <property type="protein sequence ID" value="MBK1871034.1"/>
    <property type="molecule type" value="Genomic_DNA"/>
</dbReference>
<reference evidence="1" key="1">
    <citation type="submission" date="2021-01" db="EMBL/GenBank/DDBJ databases">
        <authorList>
            <person name="Sun Q."/>
        </authorList>
    </citation>
    <scope>NUCLEOTIDE SEQUENCE</scope>
    <source>
        <strain evidence="1">YIM B02566</strain>
    </source>
</reference>
<keyword evidence="2" id="KW-1185">Reference proteome</keyword>